<dbReference type="EC" id="6.1.1.22" evidence="2 8"/>
<dbReference type="InterPro" id="IPR002312">
    <property type="entry name" value="Asp/Asn-tRNA-synth_IIb"/>
</dbReference>
<evidence type="ECO:0000256" key="4">
    <source>
        <dbReference type="ARBA" id="ARBA00022741"/>
    </source>
</evidence>
<gene>
    <name evidence="10" type="ORF">CSP5_0833</name>
</gene>
<keyword evidence="4" id="KW-0547">Nucleotide-binding</keyword>
<dbReference type="SUPFAM" id="SSF50249">
    <property type="entry name" value="Nucleic acid-binding proteins"/>
    <property type="match status" value="1"/>
</dbReference>
<dbReference type="PROSITE" id="PS50862">
    <property type="entry name" value="AA_TRNA_LIGASE_II"/>
    <property type="match status" value="1"/>
</dbReference>
<keyword evidence="6" id="KW-0648">Protein biosynthesis</keyword>
<name>A0A1N5U9Z5_9ARCH</name>
<dbReference type="PANTHER" id="PTHR22594">
    <property type="entry name" value="ASPARTYL/LYSYL-TRNA SYNTHETASE"/>
    <property type="match status" value="1"/>
</dbReference>
<dbReference type="EMBL" id="LT671858">
    <property type="protein sequence ID" value="SIM56669.1"/>
    <property type="molecule type" value="Genomic_DNA"/>
</dbReference>
<dbReference type="InterPro" id="IPR012340">
    <property type="entry name" value="NA-bd_OB-fold"/>
</dbReference>
<dbReference type="Proteomes" id="UP000195607">
    <property type="component" value="Chromosome I"/>
</dbReference>
<dbReference type="InterPro" id="IPR004522">
    <property type="entry name" value="Asn-tRNA-ligase"/>
</dbReference>
<dbReference type="GO" id="GO:0004816">
    <property type="term" value="F:asparagine-tRNA ligase activity"/>
    <property type="evidence" value="ECO:0007669"/>
    <property type="project" value="UniProtKB-UniRule"/>
</dbReference>
<evidence type="ECO:0000256" key="6">
    <source>
        <dbReference type="ARBA" id="ARBA00022917"/>
    </source>
</evidence>
<sequence>MEQISSILNDSSTGKEFNIRGWVYRIRTSGKLVFVILRDASSIIQCVAKSDNFNETDFKIISSLTIESSVSFSGELKKDERAVTGYEMNIKSFTIYQRNDSFPVSKDISEEFELDNRHLWIRSREFNAILKIRSTIFKAFREFYDNDGYYEVQPPIMVSTATEGGSTLFSVPFFGEKAYLTQSSQFYLETFIFSLEKVYTITPSFRAEKSRTWRHLTEYWHAEGEVAWINNQQMMDIEEKMLHFIVKKTIEENSEELKILGRDIETLKESMKPFRRIPYRELIEMSESLGMPLKYGDDLGADEERQIMSNFKTPIFVTDFPASLKTFYHQPNPAKPDEILCHDLLAPEGYGEILGGGERIWDYDLLKKRINDNGLKEEDYYWYLDLRKYGSVPHSGFGLGMDRLAMWIMHLDKITGAIAYPRTIRRLRP</sequence>
<keyword evidence="5" id="KW-0067">ATP-binding</keyword>
<keyword evidence="3" id="KW-0436">Ligase</keyword>
<dbReference type="GeneID" id="41588107"/>
<dbReference type="Gene3D" id="3.30.930.10">
    <property type="entry name" value="Bira Bifunctional Protein, Domain 2"/>
    <property type="match status" value="1"/>
</dbReference>
<dbReference type="InterPro" id="IPR004365">
    <property type="entry name" value="NA-bd_OB_tRNA"/>
</dbReference>
<dbReference type="Pfam" id="PF00152">
    <property type="entry name" value="tRNA-synt_2"/>
    <property type="match status" value="1"/>
</dbReference>
<dbReference type="GO" id="GO:0003676">
    <property type="term" value="F:nucleic acid binding"/>
    <property type="evidence" value="ECO:0007669"/>
    <property type="project" value="InterPro"/>
</dbReference>
<dbReference type="CDD" id="cd00776">
    <property type="entry name" value="AsxRS_core"/>
    <property type="match status" value="1"/>
</dbReference>
<dbReference type="NCBIfam" id="NF003483">
    <property type="entry name" value="PRK05159.1"/>
    <property type="match status" value="1"/>
</dbReference>
<dbReference type="SUPFAM" id="SSF55681">
    <property type="entry name" value="Class II aaRS and biotin synthetases"/>
    <property type="match status" value="1"/>
</dbReference>
<proteinExistence type="inferred from homology"/>
<evidence type="ECO:0000256" key="5">
    <source>
        <dbReference type="ARBA" id="ARBA00022840"/>
    </source>
</evidence>
<organism evidence="10 11">
    <name type="scientific">Cuniculiplasma divulgatum</name>
    <dbReference type="NCBI Taxonomy" id="1673428"/>
    <lineage>
        <taxon>Archaea</taxon>
        <taxon>Methanobacteriati</taxon>
        <taxon>Thermoplasmatota</taxon>
        <taxon>Thermoplasmata</taxon>
        <taxon>Thermoplasmatales</taxon>
        <taxon>Cuniculiplasmataceae</taxon>
        <taxon>Cuniculiplasma</taxon>
    </lineage>
</organism>
<dbReference type="CDD" id="cd04323">
    <property type="entry name" value="AsnRS_cyto_like_N"/>
    <property type="match status" value="1"/>
</dbReference>
<dbReference type="GO" id="GO:0006421">
    <property type="term" value="P:asparaginyl-tRNA aminoacylation"/>
    <property type="evidence" value="ECO:0007669"/>
    <property type="project" value="UniProtKB-UniRule"/>
</dbReference>
<dbReference type="NCBIfam" id="TIGR00457">
    <property type="entry name" value="asnS"/>
    <property type="match status" value="1"/>
</dbReference>
<evidence type="ECO:0000256" key="7">
    <source>
        <dbReference type="ARBA" id="ARBA00023146"/>
    </source>
</evidence>
<reference evidence="10 11" key="1">
    <citation type="submission" date="2016-04" db="EMBL/GenBank/DDBJ databases">
        <authorList>
            <person name="Evans L.H."/>
            <person name="Alamgir A."/>
            <person name="Owens N."/>
            <person name="Weber N.D."/>
            <person name="Virtaneva K."/>
            <person name="Barbian K."/>
            <person name="Babar A."/>
            <person name="Rosenke K."/>
        </authorList>
    </citation>
    <scope>NUCLEOTIDE SEQUENCE [LARGE SCALE GENOMIC DNA]</scope>
    <source>
        <strain evidence="11">S5(T) (JCM 30642 \VKM B-2941)</strain>
    </source>
</reference>
<evidence type="ECO:0000256" key="1">
    <source>
        <dbReference type="ARBA" id="ARBA00008226"/>
    </source>
</evidence>
<comment type="similarity">
    <text evidence="1">Belongs to the class-II aminoacyl-tRNA synthetase family.</text>
</comment>
<evidence type="ECO:0000313" key="10">
    <source>
        <dbReference type="EMBL" id="SIM56669.1"/>
    </source>
</evidence>
<dbReference type="InterPro" id="IPR006195">
    <property type="entry name" value="aa-tRNA-synth_II"/>
</dbReference>
<evidence type="ECO:0000256" key="2">
    <source>
        <dbReference type="ARBA" id="ARBA00012816"/>
    </source>
</evidence>
<feature type="domain" description="Aminoacyl-transfer RNA synthetases class-II family profile" evidence="9">
    <location>
        <begin position="130"/>
        <end position="429"/>
    </location>
</feature>
<dbReference type="GO" id="GO:0005524">
    <property type="term" value="F:ATP binding"/>
    <property type="evidence" value="ECO:0007669"/>
    <property type="project" value="UniProtKB-KW"/>
</dbReference>
<dbReference type="Pfam" id="PF01336">
    <property type="entry name" value="tRNA_anti-codon"/>
    <property type="match status" value="1"/>
</dbReference>
<protein>
    <recommendedName>
        <fullName evidence="2 8">Asparagine--tRNA ligase</fullName>
        <ecNumber evidence="2 8">6.1.1.22</ecNumber>
    </recommendedName>
</protein>
<dbReference type="NCBIfam" id="NF003037">
    <property type="entry name" value="PRK03932.1"/>
    <property type="match status" value="1"/>
</dbReference>
<dbReference type="InterPro" id="IPR045864">
    <property type="entry name" value="aa-tRNA-synth_II/BPL/LPL"/>
</dbReference>
<evidence type="ECO:0000259" key="9">
    <source>
        <dbReference type="PROSITE" id="PS50862"/>
    </source>
</evidence>
<dbReference type="PRINTS" id="PR01042">
    <property type="entry name" value="TRNASYNTHASP"/>
</dbReference>
<keyword evidence="7 10" id="KW-0030">Aminoacyl-tRNA synthetase</keyword>
<evidence type="ECO:0000256" key="3">
    <source>
        <dbReference type="ARBA" id="ARBA00022598"/>
    </source>
</evidence>
<dbReference type="RefSeq" id="WP_021788637.1">
    <property type="nucleotide sequence ID" value="NZ_LT671858.1"/>
</dbReference>
<accession>A0A1N5U9Z5</accession>
<evidence type="ECO:0000256" key="8">
    <source>
        <dbReference type="NCBIfam" id="TIGR00457"/>
    </source>
</evidence>
<dbReference type="AlphaFoldDB" id="A0A1N5U9Z5"/>
<dbReference type="PANTHER" id="PTHR22594:SF34">
    <property type="entry name" value="ASPARAGINE--TRNA LIGASE, MITOCHONDRIAL-RELATED"/>
    <property type="match status" value="1"/>
</dbReference>
<evidence type="ECO:0000313" key="11">
    <source>
        <dbReference type="Proteomes" id="UP000195607"/>
    </source>
</evidence>
<dbReference type="Gene3D" id="2.40.50.140">
    <property type="entry name" value="Nucleic acid-binding proteins"/>
    <property type="match status" value="1"/>
</dbReference>
<dbReference type="InterPro" id="IPR004364">
    <property type="entry name" value="Aa-tRNA-synt_II"/>
</dbReference>